<proteinExistence type="predicted"/>
<feature type="compositionally biased region" description="Pro residues" evidence="1">
    <location>
        <begin position="44"/>
        <end position="63"/>
    </location>
</feature>
<dbReference type="PANTHER" id="PTHR47487:SF12">
    <property type="entry name" value="GLUTENIN, HIGH MOLECULAR WEIGHT SUBUNIT DX5-LIKE"/>
    <property type="match status" value="1"/>
</dbReference>
<dbReference type="GO" id="GO:0003676">
    <property type="term" value="F:nucleic acid binding"/>
    <property type="evidence" value="ECO:0007669"/>
    <property type="project" value="InterPro"/>
</dbReference>
<dbReference type="GO" id="GO:0008270">
    <property type="term" value="F:zinc ion binding"/>
    <property type="evidence" value="ECO:0007669"/>
    <property type="project" value="InterPro"/>
</dbReference>
<name>A0A7J7LGQ1_9MAGN</name>
<feature type="non-terminal residue" evidence="3">
    <location>
        <position position="1"/>
    </location>
</feature>
<feature type="domain" description="U1-type" evidence="2">
    <location>
        <begin position="334"/>
        <end position="368"/>
    </location>
</feature>
<evidence type="ECO:0000259" key="2">
    <source>
        <dbReference type="SMART" id="SM00451"/>
    </source>
</evidence>
<dbReference type="AlphaFoldDB" id="A0A7J7LGQ1"/>
<protein>
    <recommendedName>
        <fullName evidence="2">U1-type domain-containing protein</fullName>
    </recommendedName>
</protein>
<feature type="domain" description="U1-type" evidence="2">
    <location>
        <begin position="617"/>
        <end position="651"/>
    </location>
</feature>
<feature type="compositionally biased region" description="Low complexity" evidence="1">
    <location>
        <begin position="414"/>
        <end position="427"/>
    </location>
</feature>
<accession>A0A7J7LGQ1</accession>
<dbReference type="SUPFAM" id="SSF57667">
    <property type="entry name" value="beta-beta-alpha zinc fingers"/>
    <property type="match status" value="2"/>
</dbReference>
<dbReference type="Pfam" id="PF12874">
    <property type="entry name" value="zf-met"/>
    <property type="match status" value="2"/>
</dbReference>
<dbReference type="OrthoDB" id="434647at2759"/>
<reference evidence="3 4" key="1">
    <citation type="journal article" date="2020" name="IScience">
        <title>Genome Sequencing of the Endangered Kingdonia uniflora (Circaeasteraceae, Ranunculales) Reveals Potential Mechanisms of Evolutionary Specialization.</title>
        <authorList>
            <person name="Sun Y."/>
            <person name="Deng T."/>
            <person name="Zhang A."/>
            <person name="Moore M.J."/>
            <person name="Landis J.B."/>
            <person name="Lin N."/>
            <person name="Zhang H."/>
            <person name="Zhang X."/>
            <person name="Huang J."/>
            <person name="Zhang X."/>
            <person name="Sun H."/>
            <person name="Wang H."/>
        </authorList>
    </citation>
    <scope>NUCLEOTIDE SEQUENCE [LARGE SCALE GENOMIC DNA]</scope>
    <source>
        <strain evidence="3">TB1705</strain>
        <tissue evidence="3">Leaf</tissue>
    </source>
</reference>
<feature type="compositionally biased region" description="Gly residues" evidence="1">
    <location>
        <begin position="240"/>
        <end position="259"/>
    </location>
</feature>
<feature type="compositionally biased region" description="Polar residues" evidence="1">
    <location>
        <begin position="25"/>
        <end position="39"/>
    </location>
</feature>
<feature type="region of interest" description="Disordered" evidence="1">
    <location>
        <begin position="411"/>
        <end position="461"/>
    </location>
</feature>
<comment type="caution">
    <text evidence="3">The sequence shown here is derived from an EMBL/GenBank/DDBJ whole genome shotgun (WGS) entry which is preliminary data.</text>
</comment>
<feature type="region of interest" description="Disordered" evidence="1">
    <location>
        <begin position="25"/>
        <end position="96"/>
    </location>
</feature>
<dbReference type="Proteomes" id="UP000541444">
    <property type="component" value="Unassembled WGS sequence"/>
</dbReference>
<dbReference type="SMART" id="SM00451">
    <property type="entry name" value="ZnF_U1"/>
    <property type="match status" value="2"/>
</dbReference>
<gene>
    <name evidence="3" type="ORF">GIB67_001236</name>
</gene>
<feature type="compositionally biased region" description="Basic residues" evidence="1">
    <location>
        <begin position="581"/>
        <end position="600"/>
    </location>
</feature>
<dbReference type="InterPro" id="IPR013087">
    <property type="entry name" value="Znf_C2H2_type"/>
</dbReference>
<keyword evidence="4" id="KW-1185">Reference proteome</keyword>
<evidence type="ECO:0000313" key="3">
    <source>
        <dbReference type="EMBL" id="KAF6141684.1"/>
    </source>
</evidence>
<feature type="region of interest" description="Disordered" evidence="1">
    <location>
        <begin position="771"/>
        <end position="801"/>
    </location>
</feature>
<feature type="region of interest" description="Disordered" evidence="1">
    <location>
        <begin position="578"/>
        <end position="612"/>
    </location>
</feature>
<dbReference type="EMBL" id="JACGCM010002300">
    <property type="protein sequence ID" value="KAF6141684.1"/>
    <property type="molecule type" value="Genomic_DNA"/>
</dbReference>
<dbReference type="Gene3D" id="3.30.160.60">
    <property type="entry name" value="Classic Zinc Finger"/>
    <property type="match status" value="2"/>
</dbReference>
<dbReference type="PANTHER" id="PTHR47487">
    <property type="entry name" value="OS06G0651300 PROTEIN-RELATED"/>
    <property type="match status" value="1"/>
</dbReference>
<dbReference type="InterPro" id="IPR003604">
    <property type="entry name" value="Matrin/U1-like-C_Znf_C2H2"/>
</dbReference>
<evidence type="ECO:0000313" key="4">
    <source>
        <dbReference type="Proteomes" id="UP000541444"/>
    </source>
</evidence>
<feature type="region of interest" description="Disordered" evidence="1">
    <location>
        <begin position="233"/>
        <end position="280"/>
    </location>
</feature>
<evidence type="ECO:0000256" key="1">
    <source>
        <dbReference type="SAM" id="MobiDB-lite"/>
    </source>
</evidence>
<dbReference type="InterPro" id="IPR036236">
    <property type="entry name" value="Znf_C2H2_sf"/>
</dbReference>
<organism evidence="3 4">
    <name type="scientific">Kingdonia uniflora</name>
    <dbReference type="NCBI Taxonomy" id="39325"/>
    <lineage>
        <taxon>Eukaryota</taxon>
        <taxon>Viridiplantae</taxon>
        <taxon>Streptophyta</taxon>
        <taxon>Embryophyta</taxon>
        <taxon>Tracheophyta</taxon>
        <taxon>Spermatophyta</taxon>
        <taxon>Magnoliopsida</taxon>
        <taxon>Ranunculales</taxon>
        <taxon>Circaeasteraceae</taxon>
        <taxon>Kingdonia</taxon>
    </lineage>
</organism>
<sequence length="801" mass="87855">YYSYPQYPQPHYPYYQLDYTHAYQSQPQAQPVPIESTQILPPGVSAPPEPVPHSQPQPQPQPQQQPNVYYPQGPPAAGVAGEQQQQHPPNFPVPTGLNPAAAAAVAALSQLTQFAGKMDAAERAMAGIQEQGQWQGNNGGYGPGMMPQHGGYHQGPFPSRGMKPTCPDSDNISFFGIKFGILFKIEDHEGGNESGSLRDQMGPLTLPIFKIEDHEGGNESGSLRDQMELITLPAGRSPYRGGGGGRRGGGSFRGGGRGNFGQRQPRSDGSSPNFRGRGRERACGRRFPQHDLHQGTVQGEVPASESEALAADQGDALQTGSAAPAIQGRIRKPTQSAWCELCRVDCTTLEILEQHKNGKKHKKNFQRFEELQSVNKPLPVMTVAMAAPVYGSTIVPVSTSEPLSMPEVLNVQKPAPESQSEEPISIPEVKDEQTGAPESQSEPPISMPNVENEPKSPIESQLEVVPVTEKVVESEQNTPECPKNLCTDATIEENKTETDVNIEENKMETDATIEENKTETDVSIEESKAEIDAIIEESKTETDATIEENKMEADAQNSGVEQQAELTQMDSRKRNFDRFNTRGRGRFNTRGRGRGANKRMRTFERPPPRQLPPPKVVVPMICDLCNVTCDTQAVFECHLAGKKHISKVKRFHGHQAMYGPVGLQALYPPNPNVQPIYVPQVQYHQPQYHQPQYQQPAMYSPQGSYLPYQAHQTAAFNFPQQAQQSFGSQEAQVTLNGNQSDIAVAEPVSHQAAIGVDREVRQAETSSILQSVGMSDAPLVMNPMPPPRENKVAESHNSVQE</sequence>